<protein>
    <recommendedName>
        <fullName evidence="4">CW-type domain-containing protein</fullName>
    </recommendedName>
</protein>
<keyword evidence="2" id="KW-0863">Zinc-finger</keyword>
<reference evidence="5 6" key="1">
    <citation type="submission" date="2024-04" db="EMBL/GenBank/DDBJ databases">
        <authorList>
            <consortium name="Genoscope - CEA"/>
            <person name="William W."/>
        </authorList>
    </citation>
    <scope>NUCLEOTIDE SEQUENCE [LARGE SCALE GENOMIC DNA]</scope>
</reference>
<keyword evidence="3" id="KW-0862">Zinc</keyword>
<dbReference type="GO" id="GO:0008270">
    <property type="term" value="F:zinc ion binding"/>
    <property type="evidence" value="ECO:0007669"/>
    <property type="project" value="UniProtKB-KW"/>
</dbReference>
<evidence type="ECO:0000256" key="1">
    <source>
        <dbReference type="ARBA" id="ARBA00022723"/>
    </source>
</evidence>
<keyword evidence="1" id="KW-0479">Metal-binding</keyword>
<dbReference type="InterPro" id="IPR011124">
    <property type="entry name" value="Znf_CW"/>
</dbReference>
<feature type="domain" description="CW-type" evidence="4">
    <location>
        <begin position="186"/>
        <end position="240"/>
    </location>
</feature>
<name>A0AAV2II77_LYMST</name>
<dbReference type="GO" id="GO:0005634">
    <property type="term" value="C:nucleus"/>
    <property type="evidence" value="ECO:0007669"/>
    <property type="project" value="TreeGrafter"/>
</dbReference>
<dbReference type="InterPro" id="IPR041006">
    <property type="entry name" value="Morc_S5"/>
</dbReference>
<gene>
    <name evidence="5" type="ORF">GSLYS_00018186001</name>
</gene>
<accession>A0AAV2II77</accession>
<organism evidence="5 6">
    <name type="scientific">Lymnaea stagnalis</name>
    <name type="common">Great pond snail</name>
    <name type="synonym">Helix stagnalis</name>
    <dbReference type="NCBI Taxonomy" id="6523"/>
    <lineage>
        <taxon>Eukaryota</taxon>
        <taxon>Metazoa</taxon>
        <taxon>Spiralia</taxon>
        <taxon>Lophotrochozoa</taxon>
        <taxon>Mollusca</taxon>
        <taxon>Gastropoda</taxon>
        <taxon>Heterobranchia</taxon>
        <taxon>Euthyneura</taxon>
        <taxon>Panpulmonata</taxon>
        <taxon>Hygrophila</taxon>
        <taxon>Lymnaeoidea</taxon>
        <taxon>Lymnaeidae</taxon>
        <taxon>Lymnaea</taxon>
    </lineage>
</organism>
<evidence type="ECO:0000259" key="4">
    <source>
        <dbReference type="PROSITE" id="PS51050"/>
    </source>
</evidence>
<sequence>AHQTVKTNPENRPMEQKLSEYKQSLREYCSILYFRPRMKIVIRGKDVKNKYCAKSLRQTRKFFYTYRKGTSDESSTAKAVDNNMTVAITFGFTCEEGRSKDYGMMLYHRNRLIKGYEKVGCQKQNSGRGVDVVGVATVDMLTPTHNKQDFVKDDKYNSVFFNLSVKLNQYLKSVEQDQPDKDLEKNKNSPDWLWVQCDHCRMWRRLPSSTDKSLLPKLWYCFMNPDSMYNRCDMPEEPDHDEKGKGKR</sequence>
<proteinExistence type="predicted"/>
<dbReference type="InterPro" id="IPR045261">
    <property type="entry name" value="MORC_ATPase"/>
</dbReference>
<comment type="caution">
    <text evidence="5">The sequence shown here is derived from an EMBL/GenBank/DDBJ whole genome shotgun (WGS) entry which is preliminary data.</text>
</comment>
<dbReference type="PANTHER" id="PTHR23336">
    <property type="entry name" value="ZINC FINGER CW-TYPE COILED-COIL DOMAIN PROTEIN 3"/>
    <property type="match status" value="1"/>
</dbReference>
<feature type="non-terminal residue" evidence="5">
    <location>
        <position position="1"/>
    </location>
</feature>
<dbReference type="Pfam" id="PF07496">
    <property type="entry name" value="zf-CW"/>
    <property type="match status" value="1"/>
</dbReference>
<dbReference type="PANTHER" id="PTHR23336:SF76">
    <property type="entry name" value="MORC S5 DOMAIN-CONTAINING PROTEIN"/>
    <property type="match status" value="1"/>
</dbReference>
<dbReference type="Proteomes" id="UP001497497">
    <property type="component" value="Unassembled WGS sequence"/>
</dbReference>
<dbReference type="PROSITE" id="PS51050">
    <property type="entry name" value="ZF_CW"/>
    <property type="match status" value="1"/>
</dbReference>
<evidence type="ECO:0000313" key="6">
    <source>
        <dbReference type="Proteomes" id="UP001497497"/>
    </source>
</evidence>
<dbReference type="GO" id="GO:0016887">
    <property type="term" value="F:ATP hydrolysis activity"/>
    <property type="evidence" value="ECO:0007669"/>
    <property type="project" value="InterPro"/>
</dbReference>
<dbReference type="AlphaFoldDB" id="A0AAV2II77"/>
<evidence type="ECO:0000256" key="3">
    <source>
        <dbReference type="ARBA" id="ARBA00022833"/>
    </source>
</evidence>
<dbReference type="Gene3D" id="3.30.40.100">
    <property type="match status" value="1"/>
</dbReference>
<keyword evidence="6" id="KW-1185">Reference proteome</keyword>
<dbReference type="Pfam" id="PF17942">
    <property type="entry name" value="Morc6_S5"/>
    <property type="match status" value="1"/>
</dbReference>
<evidence type="ECO:0000256" key="2">
    <source>
        <dbReference type="ARBA" id="ARBA00022771"/>
    </source>
</evidence>
<evidence type="ECO:0000313" key="5">
    <source>
        <dbReference type="EMBL" id="CAL1544703.1"/>
    </source>
</evidence>
<dbReference type="EMBL" id="CAXITT010000639">
    <property type="protein sequence ID" value="CAL1544703.1"/>
    <property type="molecule type" value="Genomic_DNA"/>
</dbReference>